<dbReference type="EMBL" id="JAWLKE010000001">
    <property type="protein sequence ID" value="MDV6229596.1"/>
    <property type="molecule type" value="Genomic_DNA"/>
</dbReference>
<sequence length="412" mass="44766">MNGNSEWRGSAELDALLDAARKKLESNWLRVGGNITVDLSDAQELWRLCSAISRSNSSLHSRARSTRLDLERFDAWLSHPLNGGLGLIDTLTRQAPLQDKKRIAADKAQVRADALDRAREVLGGGTDREWIEHWIASLLNQDGTLGGRVAVDALEVATKVLAMLPVDGMELTKLADQACGDTKALSAGGAPKLVLDALSLRENVPRPVDPVGIRALWETAGVSVDAVSSRVLVLGYRVDETHTVAGWLNEAADEGIPFPVTVNMLMRGTLTNTSSTVFVCENAAVLSTAARILGSNCASLICTDGQPSAAVHRLLASRAPGTAIRWRADFDWAGVHMVKNAVDRYDATPWRMDVDTYRHALDTRNSEPLKGHPTDSPWDTELAVALRDSGRAVMEERLVPDLLMDLRARDST</sequence>
<comment type="caution">
    <text evidence="3">The sequence shown here is derived from an EMBL/GenBank/DDBJ whole genome shotgun (WGS) entry which is preliminary data.</text>
</comment>
<accession>A0ABU4ATQ6</accession>
<feature type="domain" description="Conserved hypothetical protein CHP02679 N terminus" evidence="2">
    <location>
        <begin position="33"/>
        <end position="237"/>
    </location>
</feature>
<organism evidence="3 4">
    <name type="scientific">Rhodococcus cercidiphylli</name>
    <dbReference type="NCBI Taxonomy" id="489916"/>
    <lineage>
        <taxon>Bacteria</taxon>
        <taxon>Bacillati</taxon>
        <taxon>Actinomycetota</taxon>
        <taxon>Actinomycetes</taxon>
        <taxon>Mycobacteriales</taxon>
        <taxon>Nocardiaceae</taxon>
        <taxon>Rhodococcus</taxon>
    </lineage>
</organism>
<evidence type="ECO:0000259" key="1">
    <source>
        <dbReference type="Pfam" id="PF09664"/>
    </source>
</evidence>
<protein>
    <submittedName>
        <fullName evidence="3">DUF2399 domain-containing protein</fullName>
    </submittedName>
</protein>
<dbReference type="Pfam" id="PF09664">
    <property type="entry name" value="DUF2399"/>
    <property type="match status" value="1"/>
</dbReference>
<reference evidence="3 4" key="1">
    <citation type="submission" date="2023-10" db="EMBL/GenBank/DDBJ databases">
        <title>Development of a sustainable strategy for remediation of hydrocarbon-contaminated territories based on the waste exchange concept.</title>
        <authorList>
            <person name="Krivoruchko A."/>
        </authorList>
    </citation>
    <scope>NUCLEOTIDE SEQUENCE [LARGE SCALE GENOMIC DNA]</scope>
    <source>
        <strain evidence="3 4">IEGM 1322</strain>
    </source>
</reference>
<feature type="domain" description="DUF2399" evidence="1">
    <location>
        <begin position="269"/>
        <end position="406"/>
    </location>
</feature>
<dbReference type="RefSeq" id="WP_317547278.1">
    <property type="nucleotide sequence ID" value="NZ_JAWLKE010000001.1"/>
</dbReference>
<keyword evidence="4" id="KW-1185">Reference proteome</keyword>
<evidence type="ECO:0000313" key="4">
    <source>
        <dbReference type="Proteomes" id="UP001185899"/>
    </source>
</evidence>
<gene>
    <name evidence="3" type="ORF">R3P95_03490</name>
</gene>
<dbReference type="Proteomes" id="UP001185899">
    <property type="component" value="Unassembled WGS sequence"/>
</dbReference>
<dbReference type="InterPro" id="IPR024466">
    <property type="entry name" value="CHP02679_N"/>
</dbReference>
<evidence type="ECO:0000313" key="3">
    <source>
        <dbReference type="EMBL" id="MDV6229596.1"/>
    </source>
</evidence>
<dbReference type="InterPro" id="IPR024465">
    <property type="entry name" value="DUF2399"/>
</dbReference>
<evidence type="ECO:0000259" key="2">
    <source>
        <dbReference type="Pfam" id="PF11796"/>
    </source>
</evidence>
<dbReference type="Pfam" id="PF11796">
    <property type="entry name" value="DUF3323"/>
    <property type="match status" value="1"/>
</dbReference>
<name>A0ABU4ATQ6_9NOCA</name>
<proteinExistence type="predicted"/>